<dbReference type="GO" id="GO:0006401">
    <property type="term" value="P:RNA catabolic process"/>
    <property type="evidence" value="ECO:0007669"/>
    <property type="project" value="TreeGrafter"/>
</dbReference>
<dbReference type="GO" id="GO:0003723">
    <property type="term" value="F:RNA binding"/>
    <property type="evidence" value="ECO:0007669"/>
    <property type="project" value="InterPro"/>
</dbReference>
<feature type="chain" id="PRO_5028474530" evidence="3">
    <location>
        <begin position="17"/>
        <end position="258"/>
    </location>
</feature>
<evidence type="ECO:0000313" key="4">
    <source>
        <dbReference type="Proteomes" id="UP000515121"/>
    </source>
</evidence>
<gene>
    <name evidence="5" type="primary">LOC111304377</name>
</gene>
<dbReference type="RefSeq" id="XP_022756661.1">
    <property type="nucleotide sequence ID" value="XM_022900926.1"/>
</dbReference>
<dbReference type="Pfam" id="PF00445">
    <property type="entry name" value="Ribonuclease_T2"/>
    <property type="match status" value="1"/>
</dbReference>
<dbReference type="InterPro" id="IPR033130">
    <property type="entry name" value="RNase_T2_His_AS_2"/>
</dbReference>
<dbReference type="PANTHER" id="PTHR11240">
    <property type="entry name" value="RIBONUCLEASE T2"/>
    <property type="match status" value="1"/>
</dbReference>
<keyword evidence="3" id="KW-0732">Signal</keyword>
<proteinExistence type="inferred from homology"/>
<dbReference type="OrthoDB" id="1001880at2759"/>
<dbReference type="InterPro" id="IPR036430">
    <property type="entry name" value="RNase_T2-like_sf"/>
</dbReference>
<dbReference type="GO" id="GO:0033897">
    <property type="term" value="F:ribonuclease T2 activity"/>
    <property type="evidence" value="ECO:0007669"/>
    <property type="project" value="InterPro"/>
</dbReference>
<reference evidence="5" key="1">
    <citation type="submission" date="2025-08" db="UniProtKB">
        <authorList>
            <consortium name="RefSeq"/>
        </authorList>
    </citation>
    <scope>IDENTIFICATION</scope>
    <source>
        <tissue evidence="5">Fruit stalk</tissue>
    </source>
</reference>
<dbReference type="KEGG" id="dzi:111304377"/>
<feature type="signal peptide" evidence="3">
    <location>
        <begin position="1"/>
        <end position="16"/>
    </location>
</feature>
<dbReference type="AlphaFoldDB" id="A0A6P5ZW58"/>
<dbReference type="GO" id="GO:0005576">
    <property type="term" value="C:extracellular region"/>
    <property type="evidence" value="ECO:0007669"/>
    <property type="project" value="TreeGrafter"/>
</dbReference>
<dbReference type="Gene3D" id="3.90.730.10">
    <property type="entry name" value="Ribonuclease T2-like"/>
    <property type="match status" value="1"/>
</dbReference>
<comment type="similarity">
    <text evidence="1 2">Belongs to the RNase T2 family.</text>
</comment>
<dbReference type="PROSITE" id="PS00531">
    <property type="entry name" value="RNASE_T2_2"/>
    <property type="match status" value="1"/>
</dbReference>
<keyword evidence="4" id="KW-1185">Reference proteome</keyword>
<sequence>MPWYLWVAAVVACVSAWFGLNLQPFTFNTLRLQRQFATTTAPRAPTAGPFTFYKLSLQWPPAVCNSGGMTCKPPIPKIFTIHGIWPQDNNDVPVPPYDPTNPCTSVTPTPATDLPTKLNPILNDLVSLWPNLKDPQSTAQNFQFWEHEWTKHGMCSDYPDQPRDYFNSALQLRKGLNPVMGLTPGSTYTVQQVAAAVQSAVGAYPEIACNKDKVTKKLQLWEIRLCYKRAMPPQTVQNCPKSFSGQCRSLSDNIYFPK</sequence>
<evidence type="ECO:0000313" key="5">
    <source>
        <dbReference type="RefSeq" id="XP_022756661.1"/>
    </source>
</evidence>
<accession>A0A6P5ZW58</accession>
<evidence type="ECO:0000256" key="2">
    <source>
        <dbReference type="RuleBase" id="RU004328"/>
    </source>
</evidence>
<evidence type="ECO:0000256" key="3">
    <source>
        <dbReference type="SAM" id="SignalP"/>
    </source>
</evidence>
<dbReference type="PANTHER" id="PTHR11240:SF84">
    <property type="entry name" value="RIBONUCLEASE 1-LIKE"/>
    <property type="match status" value="1"/>
</dbReference>
<protein>
    <submittedName>
        <fullName evidence="5">Ribonuclease MC-like isoform X1</fullName>
    </submittedName>
</protein>
<dbReference type="InterPro" id="IPR001568">
    <property type="entry name" value="RNase_T2-like"/>
</dbReference>
<dbReference type="SUPFAM" id="SSF55895">
    <property type="entry name" value="Ribonuclease Rh-like"/>
    <property type="match status" value="1"/>
</dbReference>
<dbReference type="Proteomes" id="UP000515121">
    <property type="component" value="Unplaced"/>
</dbReference>
<dbReference type="GeneID" id="111304377"/>
<name>A0A6P5ZW58_DURZI</name>
<organism evidence="4 5">
    <name type="scientific">Durio zibethinus</name>
    <name type="common">Durian</name>
    <dbReference type="NCBI Taxonomy" id="66656"/>
    <lineage>
        <taxon>Eukaryota</taxon>
        <taxon>Viridiplantae</taxon>
        <taxon>Streptophyta</taxon>
        <taxon>Embryophyta</taxon>
        <taxon>Tracheophyta</taxon>
        <taxon>Spermatophyta</taxon>
        <taxon>Magnoliopsida</taxon>
        <taxon>eudicotyledons</taxon>
        <taxon>Gunneridae</taxon>
        <taxon>Pentapetalae</taxon>
        <taxon>rosids</taxon>
        <taxon>malvids</taxon>
        <taxon>Malvales</taxon>
        <taxon>Malvaceae</taxon>
        <taxon>Helicteroideae</taxon>
        <taxon>Durio</taxon>
    </lineage>
</organism>
<evidence type="ECO:0000256" key="1">
    <source>
        <dbReference type="ARBA" id="ARBA00007469"/>
    </source>
</evidence>